<dbReference type="OrthoDB" id="424402at2759"/>
<evidence type="ECO:0000313" key="2">
    <source>
        <dbReference type="Proteomes" id="UP000636800"/>
    </source>
</evidence>
<dbReference type="EMBL" id="JADCNL010000003">
    <property type="protein sequence ID" value="KAG0488973.1"/>
    <property type="molecule type" value="Genomic_DNA"/>
</dbReference>
<proteinExistence type="predicted"/>
<sequence>MPGGPDRIRSFADKNHLSAPFVVSRRSPSRGIRHDDAVRSDGGCKRFLSARFQRENQEKEKTSESRDKVELFSFSSLAFLPHFIFARFAKGSFPKPSYLKRRTGMGSGWGGEKAVTEMVGVVGHQIVGG</sequence>
<dbReference type="AlphaFoldDB" id="A0A835RMM9"/>
<organism evidence="1 2">
    <name type="scientific">Vanilla planifolia</name>
    <name type="common">Vanilla</name>
    <dbReference type="NCBI Taxonomy" id="51239"/>
    <lineage>
        <taxon>Eukaryota</taxon>
        <taxon>Viridiplantae</taxon>
        <taxon>Streptophyta</taxon>
        <taxon>Embryophyta</taxon>
        <taxon>Tracheophyta</taxon>
        <taxon>Spermatophyta</taxon>
        <taxon>Magnoliopsida</taxon>
        <taxon>Liliopsida</taxon>
        <taxon>Asparagales</taxon>
        <taxon>Orchidaceae</taxon>
        <taxon>Vanilloideae</taxon>
        <taxon>Vanilleae</taxon>
        <taxon>Vanilla</taxon>
    </lineage>
</organism>
<name>A0A835RMM9_VANPL</name>
<comment type="caution">
    <text evidence="1">The sequence shown here is derived from an EMBL/GenBank/DDBJ whole genome shotgun (WGS) entry which is preliminary data.</text>
</comment>
<gene>
    <name evidence="1" type="ORF">HPP92_007784</name>
</gene>
<accession>A0A835RMM9</accession>
<keyword evidence="2" id="KW-1185">Reference proteome</keyword>
<protein>
    <submittedName>
        <fullName evidence="1">Uncharacterized protein</fullName>
    </submittedName>
</protein>
<evidence type="ECO:0000313" key="1">
    <source>
        <dbReference type="EMBL" id="KAG0488973.1"/>
    </source>
</evidence>
<reference evidence="1 2" key="1">
    <citation type="journal article" date="2020" name="Nat. Food">
        <title>A phased Vanilla planifolia genome enables genetic improvement of flavour and production.</title>
        <authorList>
            <person name="Hasing T."/>
            <person name="Tang H."/>
            <person name="Brym M."/>
            <person name="Khazi F."/>
            <person name="Huang T."/>
            <person name="Chambers A.H."/>
        </authorList>
    </citation>
    <scope>NUCLEOTIDE SEQUENCE [LARGE SCALE GENOMIC DNA]</scope>
    <source>
        <tissue evidence="1">Leaf</tissue>
    </source>
</reference>
<dbReference type="Proteomes" id="UP000636800">
    <property type="component" value="Chromosome 3"/>
</dbReference>